<accession>A0A418WY76</accession>
<gene>
    <name evidence="1" type="ORF">D3870_03365</name>
</gene>
<reference evidence="1 2" key="1">
    <citation type="submission" date="2018-09" db="EMBL/GenBank/DDBJ databases">
        <authorList>
            <person name="Zhu H."/>
        </authorList>
    </citation>
    <scope>NUCLEOTIDE SEQUENCE [LARGE SCALE GENOMIC DNA]</scope>
    <source>
        <strain evidence="1 2">K2R10-39</strain>
    </source>
</reference>
<dbReference type="RefSeq" id="WP_119736666.1">
    <property type="nucleotide sequence ID" value="NZ_QYUN01000002.1"/>
</dbReference>
<sequence>MSQPSSPGSESHKAGNPDAARFQALTRRLQQGGILAPADIRTWCHLGLELGQPGAVQHVCQSLLAAQDVHAALRPYWLFYLGTACLHQMQVEEGVLAMRQAVEALLRAPRVHQPQPVSHKLAHPRIEALLWETLAQLAAGGVRAFAHAGTLLGLVREQRLLPFDKDIDLGLLLEDIPKAHDILLRHGWRRPQPLFRIDNMATYCHGETDVVLDLCGLAAESGGPNLLGGFWINHGTPPAWQRVTRFPGPLQLELHAGPAGSVWQLQNPEHWLETIYGKAWRVPDPAFDTIIGACNLTGFSSLTQWYAYSRITNAWLNGYWEKALRLTRLVLERHTPDDALMLQAAHTLESHLASLGPDSRSA</sequence>
<proteinExistence type="predicted"/>
<name>A0A418WY76_9BURK</name>
<dbReference type="AlphaFoldDB" id="A0A418WY76"/>
<evidence type="ECO:0000313" key="1">
    <source>
        <dbReference type="EMBL" id="RJG05184.1"/>
    </source>
</evidence>
<keyword evidence="2" id="KW-1185">Reference proteome</keyword>
<protein>
    <recommendedName>
        <fullName evidence="3">LicD family protein</fullName>
    </recommendedName>
</protein>
<dbReference type="OrthoDB" id="9802794at2"/>
<comment type="caution">
    <text evidence="1">The sequence shown here is derived from an EMBL/GenBank/DDBJ whole genome shotgun (WGS) entry which is preliminary data.</text>
</comment>
<evidence type="ECO:0008006" key="3">
    <source>
        <dbReference type="Google" id="ProtNLM"/>
    </source>
</evidence>
<dbReference type="EMBL" id="QYUN01000002">
    <property type="protein sequence ID" value="RJG05184.1"/>
    <property type="molecule type" value="Genomic_DNA"/>
</dbReference>
<organism evidence="1 2">
    <name type="scientific">Noviherbaspirillum cavernae</name>
    <dbReference type="NCBI Taxonomy" id="2320862"/>
    <lineage>
        <taxon>Bacteria</taxon>
        <taxon>Pseudomonadati</taxon>
        <taxon>Pseudomonadota</taxon>
        <taxon>Betaproteobacteria</taxon>
        <taxon>Burkholderiales</taxon>
        <taxon>Oxalobacteraceae</taxon>
        <taxon>Noviherbaspirillum</taxon>
    </lineage>
</organism>
<dbReference type="Proteomes" id="UP000285190">
    <property type="component" value="Unassembled WGS sequence"/>
</dbReference>
<evidence type="ECO:0000313" key="2">
    <source>
        <dbReference type="Proteomes" id="UP000285190"/>
    </source>
</evidence>